<dbReference type="PROSITE" id="PS00659">
    <property type="entry name" value="GLYCOSYL_HYDROL_F5"/>
    <property type="match status" value="1"/>
</dbReference>
<dbReference type="Gene3D" id="3.20.20.80">
    <property type="entry name" value="Glycosidases"/>
    <property type="match status" value="1"/>
</dbReference>
<evidence type="ECO:0000313" key="10">
    <source>
        <dbReference type="EMBL" id="KAA5229766.1"/>
    </source>
</evidence>
<dbReference type="GeneID" id="92986836"/>
<dbReference type="Proteomes" id="UP000421791">
    <property type="component" value="Unassembled WGS sequence"/>
</dbReference>
<dbReference type="InterPro" id="IPR050386">
    <property type="entry name" value="Glycosyl_hydrolase_5"/>
</dbReference>
<dbReference type="InterPro" id="IPR001547">
    <property type="entry name" value="Glyco_hydro_5"/>
</dbReference>
<evidence type="ECO:0000256" key="5">
    <source>
        <dbReference type="ARBA" id="ARBA00023295"/>
    </source>
</evidence>
<dbReference type="GO" id="GO:0009986">
    <property type="term" value="C:cell surface"/>
    <property type="evidence" value="ECO:0007669"/>
    <property type="project" value="TreeGrafter"/>
</dbReference>
<evidence type="ECO:0000256" key="1">
    <source>
        <dbReference type="ARBA" id="ARBA00005641"/>
    </source>
</evidence>
<accession>A0A7J4YMW8</accession>
<evidence type="ECO:0000256" key="8">
    <source>
        <dbReference type="SAM" id="SignalP"/>
    </source>
</evidence>
<dbReference type="Proteomes" id="UP000440198">
    <property type="component" value="Unassembled WGS sequence"/>
</dbReference>
<feature type="domain" description="Glycoside hydrolase family 5" evidence="9">
    <location>
        <begin position="314"/>
        <end position="521"/>
    </location>
</feature>
<evidence type="ECO:0000313" key="11">
    <source>
        <dbReference type="EMBL" id="KAA5254775.1"/>
    </source>
</evidence>
<dbReference type="PANTHER" id="PTHR31297">
    <property type="entry name" value="GLUCAN ENDO-1,6-BETA-GLUCOSIDASE B"/>
    <property type="match status" value="1"/>
</dbReference>
<dbReference type="EMBL" id="VWAK01000019">
    <property type="protein sequence ID" value="KAA5229766.1"/>
    <property type="molecule type" value="Genomic_DNA"/>
</dbReference>
<keyword evidence="3" id="KW-0136">Cellulose degradation</keyword>
<proteinExistence type="inferred from homology"/>
<dbReference type="EMBL" id="VWAG01000032">
    <property type="protein sequence ID" value="KAA5254775.1"/>
    <property type="molecule type" value="Genomic_DNA"/>
</dbReference>
<dbReference type="PANTHER" id="PTHR31297:SF41">
    <property type="entry name" value="ENDOGLUCANASE, PUTATIVE (AFU_ORTHOLOGUE AFUA_5G01830)-RELATED"/>
    <property type="match status" value="1"/>
</dbReference>
<keyword evidence="4" id="KW-0119">Carbohydrate metabolism</keyword>
<keyword evidence="8" id="KW-0732">Signal</keyword>
<dbReference type="GO" id="GO:0005576">
    <property type="term" value="C:extracellular region"/>
    <property type="evidence" value="ECO:0007669"/>
    <property type="project" value="TreeGrafter"/>
</dbReference>
<keyword evidence="2 7" id="KW-0378">Hydrolase</keyword>
<evidence type="ECO:0000259" key="9">
    <source>
        <dbReference type="Pfam" id="PF00150"/>
    </source>
</evidence>
<evidence type="ECO:0000256" key="6">
    <source>
        <dbReference type="ARBA" id="ARBA00023326"/>
    </source>
</evidence>
<evidence type="ECO:0000256" key="7">
    <source>
        <dbReference type="RuleBase" id="RU361153"/>
    </source>
</evidence>
<name>A0A7J4YMW8_9BACE</name>
<dbReference type="InterPro" id="IPR018087">
    <property type="entry name" value="Glyco_hydro_5_CS"/>
</dbReference>
<dbReference type="RefSeq" id="WP_007757600.1">
    <property type="nucleotide sequence ID" value="NZ_JADOZO010000086.1"/>
</dbReference>
<evidence type="ECO:0000256" key="4">
    <source>
        <dbReference type="ARBA" id="ARBA00023277"/>
    </source>
</evidence>
<dbReference type="AlphaFoldDB" id="A0A7J4YMW8"/>
<dbReference type="GO" id="GO:0030245">
    <property type="term" value="P:cellulose catabolic process"/>
    <property type="evidence" value="ECO:0007669"/>
    <property type="project" value="UniProtKB-KW"/>
</dbReference>
<keyword evidence="5 7" id="KW-0326">Glycosidase</keyword>
<organism evidence="10 12">
    <name type="scientific">Bacteroides finegoldii</name>
    <dbReference type="NCBI Taxonomy" id="338188"/>
    <lineage>
        <taxon>Bacteria</taxon>
        <taxon>Pseudomonadati</taxon>
        <taxon>Bacteroidota</taxon>
        <taxon>Bacteroidia</taxon>
        <taxon>Bacteroidales</taxon>
        <taxon>Bacteroidaceae</taxon>
        <taxon>Bacteroides</taxon>
    </lineage>
</organism>
<keyword evidence="13" id="KW-1185">Reference proteome</keyword>
<comment type="similarity">
    <text evidence="1 7">Belongs to the glycosyl hydrolase 5 (cellulase A) family.</text>
</comment>
<feature type="signal peptide" evidence="8">
    <location>
        <begin position="1"/>
        <end position="20"/>
    </location>
</feature>
<comment type="caution">
    <text evidence="10">The sequence shown here is derived from an EMBL/GenBank/DDBJ whole genome shotgun (WGS) entry which is preliminary data.</text>
</comment>
<keyword evidence="6" id="KW-0624">Polysaccharide degradation</keyword>
<gene>
    <name evidence="11" type="ORF">F2Z09_15285</name>
    <name evidence="10" type="ORF">F2Z22_12330</name>
</gene>
<dbReference type="InterPro" id="IPR017853">
    <property type="entry name" value="GH"/>
</dbReference>
<dbReference type="SUPFAM" id="SSF51445">
    <property type="entry name" value="(Trans)glycosidases"/>
    <property type="match status" value="1"/>
</dbReference>
<evidence type="ECO:0000313" key="12">
    <source>
        <dbReference type="Proteomes" id="UP000421791"/>
    </source>
</evidence>
<evidence type="ECO:0000313" key="13">
    <source>
        <dbReference type="Proteomes" id="UP000440198"/>
    </source>
</evidence>
<dbReference type="Pfam" id="PF00150">
    <property type="entry name" value="Cellulase"/>
    <property type="match status" value="2"/>
</dbReference>
<evidence type="ECO:0000256" key="2">
    <source>
        <dbReference type="ARBA" id="ARBA00022801"/>
    </source>
</evidence>
<dbReference type="Gene3D" id="2.60.120.260">
    <property type="entry name" value="Galactose-binding domain-like"/>
    <property type="match status" value="1"/>
</dbReference>
<feature type="chain" id="PRO_5044658428" evidence="8">
    <location>
        <begin position="21"/>
        <end position="544"/>
    </location>
</feature>
<reference evidence="12 13" key="1">
    <citation type="journal article" date="2019" name="Nat. Med.">
        <title>A library of human gut bacterial isolates paired with longitudinal multiomics data enables mechanistic microbiome research.</title>
        <authorList>
            <person name="Poyet M."/>
            <person name="Groussin M."/>
            <person name="Gibbons S.M."/>
            <person name="Avila-Pacheco J."/>
            <person name="Jiang X."/>
            <person name="Kearney S.M."/>
            <person name="Perrotta A.R."/>
            <person name="Berdy B."/>
            <person name="Zhao S."/>
            <person name="Lieberman T.D."/>
            <person name="Swanson P.K."/>
            <person name="Smith M."/>
            <person name="Roesemann S."/>
            <person name="Alexander J.E."/>
            <person name="Rich S.A."/>
            <person name="Livny J."/>
            <person name="Vlamakis H."/>
            <person name="Clish C."/>
            <person name="Bullock K."/>
            <person name="Deik A."/>
            <person name="Scott J."/>
            <person name="Pierce K.A."/>
            <person name="Xavier R.J."/>
            <person name="Alm E.J."/>
        </authorList>
    </citation>
    <scope>NUCLEOTIDE SEQUENCE [LARGE SCALE GENOMIC DNA]</scope>
    <source>
        <strain evidence="11 13">BIOML-A2</strain>
        <strain evidence="10 12">BIOML-A6</strain>
    </source>
</reference>
<protein>
    <submittedName>
        <fullName evidence="10">Cellulase family glycosylhydrolase</fullName>
    </submittedName>
</protein>
<sequence length="544" mass="61672">MKKRLIIYLACLFACLIASCSEKDEVISNGGEPQNYVPFAINKGVNISNWLSQVDAIPANGFSQAEAQKLAGYGFDHIRLPIDEKLFFTEDGQKIPEAFTLLHNAIGWCRDAGMKVIVDLHVLRDHNFNTTVTTSGDPIESFYDTFEDMKWAGWFANGSGVTVNNVDNPSKSGINTSNRVFSVVRKSGVDTWSNAKKKDFSIIPVGSGKMQFKYLRAKIYKSTKSTITVVLSDENNTNDGYYGYTNTTANEWEEIAVDVSNYNKNCGRVALRPEEGETMYFDDVFFSDSKTGDNKIYPESGTTTVVPKLWTDKDAQYKYLDLWKTLAEELNQYPNDLVAYELLNEPVAPYASQWNSLSAQLIRELRQTEPERKLIIGSNRWQSVNTFNELTIPGGDPNIILSFHFYNPHPLTHYQAEWTEEKDLNVPIHYPGELIEEADFNQLSEAMQKLVTPYMGTYDKTTLESLVLKAEMKATSLGVQLYCGEFGCYKKTPAADRMEWIRDVVSILKDRHISYSYWEYKAGFGFCDSQGNVIEQEVLDLLTK</sequence>
<dbReference type="PROSITE" id="PS51257">
    <property type="entry name" value="PROKAR_LIPOPROTEIN"/>
    <property type="match status" value="1"/>
</dbReference>
<feature type="domain" description="Glycoside hydrolase family 5" evidence="9">
    <location>
        <begin position="64"/>
        <end position="141"/>
    </location>
</feature>
<dbReference type="GO" id="GO:0008422">
    <property type="term" value="F:beta-glucosidase activity"/>
    <property type="evidence" value="ECO:0007669"/>
    <property type="project" value="TreeGrafter"/>
</dbReference>
<evidence type="ECO:0000256" key="3">
    <source>
        <dbReference type="ARBA" id="ARBA00023001"/>
    </source>
</evidence>